<protein>
    <submittedName>
        <fullName evidence="1">Uncharacterized protein</fullName>
    </submittedName>
</protein>
<dbReference type="OrthoDB" id="3681923at2759"/>
<name>R0KFV2_EXST2</name>
<keyword evidence="2" id="KW-1185">Reference proteome</keyword>
<dbReference type="RefSeq" id="XP_008020802.1">
    <property type="nucleotide sequence ID" value="XM_008022611.1"/>
</dbReference>
<reference evidence="1 2" key="2">
    <citation type="journal article" date="2013" name="PLoS Genet.">
        <title>Comparative genome structure, secondary metabolite, and effector coding capacity across Cochliobolus pathogens.</title>
        <authorList>
            <person name="Condon B.J."/>
            <person name="Leng Y."/>
            <person name="Wu D."/>
            <person name="Bushley K.E."/>
            <person name="Ohm R.A."/>
            <person name="Otillar R."/>
            <person name="Martin J."/>
            <person name="Schackwitz W."/>
            <person name="Grimwood J."/>
            <person name="MohdZainudin N."/>
            <person name="Xue C."/>
            <person name="Wang R."/>
            <person name="Manning V.A."/>
            <person name="Dhillon B."/>
            <person name="Tu Z.J."/>
            <person name="Steffenson B.J."/>
            <person name="Salamov A."/>
            <person name="Sun H."/>
            <person name="Lowry S."/>
            <person name="LaButti K."/>
            <person name="Han J."/>
            <person name="Copeland A."/>
            <person name="Lindquist E."/>
            <person name="Barry K."/>
            <person name="Schmutz J."/>
            <person name="Baker S.E."/>
            <person name="Ciuffetti L.M."/>
            <person name="Grigoriev I.V."/>
            <person name="Zhong S."/>
            <person name="Turgeon B.G."/>
        </authorList>
    </citation>
    <scope>NUCLEOTIDE SEQUENCE [LARGE SCALE GENOMIC DNA]</scope>
    <source>
        <strain evidence="2">28A</strain>
    </source>
</reference>
<gene>
    <name evidence="1" type="ORF">SETTUDRAFT_162322</name>
</gene>
<dbReference type="Proteomes" id="UP000016935">
    <property type="component" value="Unassembled WGS sequence"/>
</dbReference>
<dbReference type="HOGENOM" id="CLU_2293439_0_0_1"/>
<dbReference type="GeneID" id="19398354"/>
<evidence type="ECO:0000313" key="1">
    <source>
        <dbReference type="EMBL" id="EOA91703.1"/>
    </source>
</evidence>
<proteinExistence type="predicted"/>
<evidence type="ECO:0000313" key="2">
    <source>
        <dbReference type="Proteomes" id="UP000016935"/>
    </source>
</evidence>
<organism evidence="1 2">
    <name type="scientific">Exserohilum turcicum (strain 28A)</name>
    <name type="common">Northern leaf blight fungus</name>
    <name type="synonym">Setosphaeria turcica</name>
    <dbReference type="NCBI Taxonomy" id="671987"/>
    <lineage>
        <taxon>Eukaryota</taxon>
        <taxon>Fungi</taxon>
        <taxon>Dikarya</taxon>
        <taxon>Ascomycota</taxon>
        <taxon>Pezizomycotina</taxon>
        <taxon>Dothideomycetes</taxon>
        <taxon>Pleosporomycetidae</taxon>
        <taxon>Pleosporales</taxon>
        <taxon>Pleosporineae</taxon>
        <taxon>Pleosporaceae</taxon>
        <taxon>Exserohilum</taxon>
    </lineage>
</organism>
<dbReference type="AlphaFoldDB" id="R0KFV2"/>
<sequence>MSDEEMDDWLDKPMDADVHRFRKLSAASLESLAYPEEPEKKIHVIREHPDEDESETRADRQLSAVWRETWCWETQAQRLSAKDQAYEINLPTSTPDDDSAK</sequence>
<dbReference type="EMBL" id="KB908481">
    <property type="protein sequence ID" value="EOA91703.1"/>
    <property type="molecule type" value="Genomic_DNA"/>
</dbReference>
<reference evidence="1 2" key="1">
    <citation type="journal article" date="2012" name="PLoS Pathog.">
        <title>Diverse lifestyles and strategies of plant pathogenesis encoded in the genomes of eighteen Dothideomycetes fungi.</title>
        <authorList>
            <person name="Ohm R.A."/>
            <person name="Feau N."/>
            <person name="Henrissat B."/>
            <person name="Schoch C.L."/>
            <person name="Horwitz B.A."/>
            <person name="Barry K.W."/>
            <person name="Condon B.J."/>
            <person name="Copeland A.C."/>
            <person name="Dhillon B."/>
            <person name="Glaser F."/>
            <person name="Hesse C.N."/>
            <person name="Kosti I."/>
            <person name="LaButti K."/>
            <person name="Lindquist E.A."/>
            <person name="Lucas S."/>
            <person name="Salamov A.A."/>
            <person name="Bradshaw R.E."/>
            <person name="Ciuffetti L."/>
            <person name="Hamelin R.C."/>
            <person name="Kema G.H.J."/>
            <person name="Lawrence C."/>
            <person name="Scott J.A."/>
            <person name="Spatafora J.W."/>
            <person name="Turgeon B.G."/>
            <person name="de Wit P.J.G.M."/>
            <person name="Zhong S."/>
            <person name="Goodwin S.B."/>
            <person name="Grigoriev I.V."/>
        </authorList>
    </citation>
    <scope>NUCLEOTIDE SEQUENCE [LARGE SCALE GENOMIC DNA]</scope>
    <source>
        <strain evidence="2">28A</strain>
    </source>
</reference>
<accession>R0KFV2</accession>